<reference evidence="1 2" key="1">
    <citation type="journal article" date="2012" name="J. Bacteriol.">
        <title>Complete genome sequence of phototrophic betaproteobacterium Rubrivivax gelatinosus IL144.</title>
        <authorList>
            <person name="Nagashima S."/>
            <person name="Kamimura A."/>
            <person name="Shimizu T."/>
            <person name="Nakamura-isaki S."/>
            <person name="Aono E."/>
            <person name="Sakamoto K."/>
            <person name="Ichikawa N."/>
            <person name="Nakazawa H."/>
            <person name="Sekine M."/>
            <person name="Yamazaki S."/>
            <person name="Fujita N."/>
            <person name="Shimada K."/>
            <person name="Hanada S."/>
            <person name="Nagashima K.V.P."/>
        </authorList>
    </citation>
    <scope>NUCLEOTIDE SEQUENCE [LARGE SCALE GENOMIC DNA]</scope>
    <source>
        <strain evidence="2">NBRC 100245 / IL144</strain>
    </source>
</reference>
<accession>I0HUS7</accession>
<dbReference type="InterPro" id="IPR021607">
    <property type="entry name" value="DUF3224"/>
</dbReference>
<dbReference type="STRING" id="983917.RGE_34250"/>
<dbReference type="RefSeq" id="WP_014429622.1">
    <property type="nucleotide sequence ID" value="NC_017075.1"/>
</dbReference>
<dbReference type="AlphaFoldDB" id="I0HUS7"/>
<protein>
    <recommendedName>
        <fullName evidence="3">DUF3224 domain-containing protein</fullName>
    </recommendedName>
</protein>
<dbReference type="SUPFAM" id="SSF159238">
    <property type="entry name" value="SO1590-like"/>
    <property type="match status" value="1"/>
</dbReference>
<dbReference type="PATRIC" id="fig|983917.3.peg.3349"/>
<dbReference type="eggNOG" id="ENOG5031U6H">
    <property type="taxonomic scope" value="Bacteria"/>
</dbReference>
<dbReference type="InterPro" id="IPR023159">
    <property type="entry name" value="SO1590-like_sf"/>
</dbReference>
<name>I0HUS7_RUBGI</name>
<evidence type="ECO:0008006" key="3">
    <source>
        <dbReference type="Google" id="ProtNLM"/>
    </source>
</evidence>
<dbReference type="HOGENOM" id="CLU_111671_1_0_4"/>
<proteinExistence type="predicted"/>
<dbReference type="Gene3D" id="2.40.350.10">
    <property type="entry name" value="SO1590-like"/>
    <property type="match status" value="1"/>
</dbReference>
<sequence>MNHASGVFDVRLTPEPGEFPLARRLDKRYHGPLDAVGEGRMLSFVSPVPGSAGYVAIERVVGRLDGREGSFVLQHHGVMERGQPRLEVLVVPDSGTGALAGLAGRLDIRIEPDGRHVYALDYTLEDLPR</sequence>
<evidence type="ECO:0000313" key="1">
    <source>
        <dbReference type="EMBL" id="BAL96764.1"/>
    </source>
</evidence>
<evidence type="ECO:0000313" key="2">
    <source>
        <dbReference type="Proteomes" id="UP000007883"/>
    </source>
</evidence>
<gene>
    <name evidence="1" type="ordered locus">RGE_34250</name>
</gene>
<dbReference type="EMBL" id="AP012320">
    <property type="protein sequence ID" value="BAL96764.1"/>
    <property type="molecule type" value="Genomic_DNA"/>
</dbReference>
<dbReference type="Pfam" id="PF11528">
    <property type="entry name" value="DUF3224"/>
    <property type="match status" value="1"/>
</dbReference>
<dbReference type="KEGG" id="rge:RGE_34250"/>
<keyword evidence="2" id="KW-1185">Reference proteome</keyword>
<dbReference type="Proteomes" id="UP000007883">
    <property type="component" value="Chromosome"/>
</dbReference>
<organism evidence="1 2">
    <name type="scientific">Rubrivivax gelatinosus (strain NBRC 100245 / IL144)</name>
    <dbReference type="NCBI Taxonomy" id="983917"/>
    <lineage>
        <taxon>Bacteria</taxon>
        <taxon>Pseudomonadati</taxon>
        <taxon>Pseudomonadota</taxon>
        <taxon>Betaproteobacteria</taxon>
        <taxon>Burkholderiales</taxon>
        <taxon>Sphaerotilaceae</taxon>
        <taxon>Rubrivivax</taxon>
    </lineage>
</organism>